<organism evidence="1">
    <name type="scientific">Anopheles darlingi</name>
    <name type="common">Mosquito</name>
    <dbReference type="NCBI Taxonomy" id="43151"/>
    <lineage>
        <taxon>Eukaryota</taxon>
        <taxon>Metazoa</taxon>
        <taxon>Ecdysozoa</taxon>
        <taxon>Arthropoda</taxon>
        <taxon>Hexapoda</taxon>
        <taxon>Insecta</taxon>
        <taxon>Pterygota</taxon>
        <taxon>Neoptera</taxon>
        <taxon>Endopterygota</taxon>
        <taxon>Diptera</taxon>
        <taxon>Nematocera</taxon>
        <taxon>Culicoidea</taxon>
        <taxon>Culicidae</taxon>
        <taxon>Anophelinae</taxon>
        <taxon>Anopheles</taxon>
    </lineage>
</organism>
<reference evidence="1" key="1">
    <citation type="submission" date="2018-01" db="EMBL/GenBank/DDBJ databases">
        <title>An insight into the sialome of Amazonian anophelines.</title>
        <authorList>
            <person name="Ribeiro J.M."/>
            <person name="Scarpassa V."/>
            <person name="Calvo E."/>
        </authorList>
    </citation>
    <scope>NUCLEOTIDE SEQUENCE</scope>
</reference>
<proteinExistence type="predicted"/>
<evidence type="ECO:0000313" key="1">
    <source>
        <dbReference type="EMBL" id="MBW73913.1"/>
    </source>
</evidence>
<accession>A0A2M4D8M0</accession>
<dbReference type="EMBL" id="GGFL01009735">
    <property type="protein sequence ID" value="MBW73913.1"/>
    <property type="molecule type" value="Transcribed_RNA"/>
</dbReference>
<protein>
    <submittedName>
        <fullName evidence="1">Putative secreted protein</fullName>
    </submittedName>
</protein>
<dbReference type="AlphaFoldDB" id="A0A2M4D8M0"/>
<name>A0A2M4D8M0_ANODA</name>
<sequence>MSYLTIVLGRVTSWMTIFITRAYHILRNDQEQRLSFNMFFKYFQCDERGILKLKFFFVKELIPIPSSY</sequence>